<evidence type="ECO:0000256" key="1">
    <source>
        <dbReference type="SAM" id="MobiDB-lite"/>
    </source>
</evidence>
<feature type="compositionally biased region" description="Basic and acidic residues" evidence="1">
    <location>
        <begin position="235"/>
        <end position="246"/>
    </location>
</feature>
<dbReference type="STRING" id="5601.A0A0D2CTE5"/>
<keyword evidence="3" id="KW-1185">Reference proteome</keyword>
<dbReference type="AlphaFoldDB" id="A0A0D2CTE5"/>
<feature type="compositionally biased region" description="Polar residues" evidence="1">
    <location>
        <begin position="223"/>
        <end position="234"/>
    </location>
</feature>
<organism evidence="2 3">
    <name type="scientific">Phialophora macrospora</name>
    <dbReference type="NCBI Taxonomy" id="1851006"/>
    <lineage>
        <taxon>Eukaryota</taxon>
        <taxon>Fungi</taxon>
        <taxon>Dikarya</taxon>
        <taxon>Ascomycota</taxon>
        <taxon>Pezizomycotina</taxon>
        <taxon>Eurotiomycetes</taxon>
        <taxon>Chaetothyriomycetidae</taxon>
        <taxon>Chaetothyriales</taxon>
        <taxon>Herpotrichiellaceae</taxon>
        <taxon>Phialophora</taxon>
    </lineage>
</organism>
<evidence type="ECO:0000313" key="2">
    <source>
        <dbReference type="EMBL" id="KIW68441.1"/>
    </source>
</evidence>
<sequence>METFKSMLGAGGDGNDGDGVPQLPKDGDMPSREEMLKTIESLQKAQKAQSTANSLKQKAMAMTSKTQREKLLKEAFDKEMEANGHSKMAKRMQSGTWQGFGFGGGIGAASGLGLGMGVGTVLGGILSVPTTGLGMLVGTGVGAIHGPWVKLGGGKDGQVEEVPFEDADPGKVVDALEAERQARLEQGTAPSEAASDSPQSKNGAGKPRRKPPKLEIRSKKSAEASQNQDTTGESTVKKEPEVKKEPGVNTGVSEESKPPRQKPKKLEIRSGKDHQNGKKPATATG</sequence>
<accession>A0A0D2CTE5</accession>
<feature type="compositionally biased region" description="Basic and acidic residues" evidence="1">
    <location>
        <begin position="212"/>
        <end position="222"/>
    </location>
</feature>
<feature type="compositionally biased region" description="Basic and acidic residues" evidence="1">
    <location>
        <begin position="254"/>
        <end position="276"/>
    </location>
</feature>
<protein>
    <submittedName>
        <fullName evidence="2">Uncharacterized protein</fullName>
    </submittedName>
</protein>
<name>A0A0D2CTE5_9EURO</name>
<gene>
    <name evidence="2" type="ORF">PV04_04387</name>
</gene>
<evidence type="ECO:0000313" key="3">
    <source>
        <dbReference type="Proteomes" id="UP000054266"/>
    </source>
</evidence>
<dbReference type="EMBL" id="KN846958">
    <property type="protein sequence ID" value="KIW68441.1"/>
    <property type="molecule type" value="Genomic_DNA"/>
</dbReference>
<feature type="region of interest" description="Disordered" evidence="1">
    <location>
        <begin position="1"/>
        <end position="33"/>
    </location>
</feature>
<reference evidence="2 3" key="1">
    <citation type="submission" date="2015-01" db="EMBL/GenBank/DDBJ databases">
        <title>The Genome Sequence of Capronia semiimmersa CBS27337.</title>
        <authorList>
            <consortium name="The Broad Institute Genomics Platform"/>
            <person name="Cuomo C."/>
            <person name="de Hoog S."/>
            <person name="Gorbushina A."/>
            <person name="Stielow B."/>
            <person name="Teixiera M."/>
            <person name="Abouelleil A."/>
            <person name="Chapman S.B."/>
            <person name="Priest M."/>
            <person name="Young S.K."/>
            <person name="Wortman J."/>
            <person name="Nusbaum C."/>
            <person name="Birren B."/>
        </authorList>
    </citation>
    <scope>NUCLEOTIDE SEQUENCE [LARGE SCALE GENOMIC DNA]</scope>
    <source>
        <strain evidence="2 3">CBS 27337</strain>
    </source>
</reference>
<dbReference type="HOGENOM" id="CLU_067855_0_0_1"/>
<proteinExistence type="predicted"/>
<dbReference type="Proteomes" id="UP000054266">
    <property type="component" value="Unassembled WGS sequence"/>
</dbReference>
<feature type="region of interest" description="Disordered" evidence="1">
    <location>
        <begin position="182"/>
        <end position="285"/>
    </location>
</feature>